<comment type="caution">
    <text evidence="2">The sequence shown here is derived from an EMBL/GenBank/DDBJ whole genome shotgun (WGS) entry which is preliminary data.</text>
</comment>
<keyword evidence="3" id="KW-1185">Reference proteome</keyword>
<accession>A0ABN9X5A6</accession>
<protein>
    <submittedName>
        <fullName evidence="2">Uncharacterized protein</fullName>
    </submittedName>
</protein>
<reference evidence="2" key="1">
    <citation type="submission" date="2023-10" db="EMBL/GenBank/DDBJ databases">
        <authorList>
            <person name="Chen Y."/>
            <person name="Shah S."/>
            <person name="Dougan E. K."/>
            <person name="Thang M."/>
            <person name="Chan C."/>
        </authorList>
    </citation>
    <scope>NUCLEOTIDE SEQUENCE [LARGE SCALE GENOMIC DNA]</scope>
</reference>
<name>A0ABN9X5A6_9DINO</name>
<gene>
    <name evidence="2" type="ORF">PCOR1329_LOCUS72407</name>
</gene>
<proteinExistence type="predicted"/>
<feature type="compositionally biased region" description="Low complexity" evidence="1">
    <location>
        <begin position="12"/>
        <end position="39"/>
    </location>
</feature>
<evidence type="ECO:0000313" key="3">
    <source>
        <dbReference type="Proteomes" id="UP001189429"/>
    </source>
</evidence>
<feature type="non-terminal residue" evidence="2">
    <location>
        <position position="138"/>
    </location>
</feature>
<evidence type="ECO:0000313" key="2">
    <source>
        <dbReference type="EMBL" id="CAK0892875.1"/>
    </source>
</evidence>
<dbReference type="Proteomes" id="UP001189429">
    <property type="component" value="Unassembled WGS sequence"/>
</dbReference>
<feature type="region of interest" description="Disordered" evidence="1">
    <location>
        <begin position="1"/>
        <end position="102"/>
    </location>
</feature>
<dbReference type="EMBL" id="CAUYUJ010019676">
    <property type="protein sequence ID" value="CAK0892875.1"/>
    <property type="molecule type" value="Genomic_DNA"/>
</dbReference>
<sequence>MARPGGEGPPGSVAARSSATPAAAAAAVAAVPAAAAAADSEVDADVKGAPESGAAASTQPQAGKYAGMVDRMVQRWAGVRQPAGRSPRDDHTRQTTSRAKIRAERIVGHVVQESPRTLPVSHECDVLGLGRGPGGLVG</sequence>
<evidence type="ECO:0000256" key="1">
    <source>
        <dbReference type="SAM" id="MobiDB-lite"/>
    </source>
</evidence>
<organism evidence="2 3">
    <name type="scientific">Prorocentrum cordatum</name>
    <dbReference type="NCBI Taxonomy" id="2364126"/>
    <lineage>
        <taxon>Eukaryota</taxon>
        <taxon>Sar</taxon>
        <taxon>Alveolata</taxon>
        <taxon>Dinophyceae</taxon>
        <taxon>Prorocentrales</taxon>
        <taxon>Prorocentraceae</taxon>
        <taxon>Prorocentrum</taxon>
    </lineage>
</organism>